<evidence type="ECO:0000256" key="3">
    <source>
        <dbReference type="ARBA" id="ARBA00022448"/>
    </source>
</evidence>
<feature type="transmembrane region" description="Helical" evidence="8">
    <location>
        <begin position="435"/>
        <end position="458"/>
    </location>
</feature>
<dbReference type="Pfam" id="PF00083">
    <property type="entry name" value="Sugar_tr"/>
    <property type="match status" value="1"/>
</dbReference>
<feature type="transmembrane region" description="Helical" evidence="8">
    <location>
        <begin position="392"/>
        <end position="414"/>
    </location>
</feature>
<dbReference type="OMA" id="IYYFGTL"/>
<feature type="transmembrane region" description="Helical" evidence="8">
    <location>
        <begin position="101"/>
        <end position="117"/>
    </location>
</feature>
<comment type="subcellular location">
    <subcellularLocation>
        <location evidence="1">Membrane</location>
        <topology evidence="1">Multi-pass membrane protein</topology>
    </subcellularLocation>
</comment>
<dbReference type="HOGENOM" id="CLU_001265_30_3_1"/>
<name>S3CGC2_GLAL2</name>
<feature type="transmembrane region" description="Helical" evidence="8">
    <location>
        <begin position="293"/>
        <end position="317"/>
    </location>
</feature>
<sequence length="552" mass="60547">MGNQITQWNVAHSLTKRKLLIAINSLAALSIFFFGYDQGMMGGVNNAKDYIDLMGFGYVDDEGTPIVTDSLLQGGIVSVYYLGTLVGALAGGWVGDKIGRIKTIALGAAWAILGASLQCSAQNHTWMIFARLINGWGTGILNAIVPVWATETAEHTSRGQFIAIEFTLNIFGVVVAYWLEFGLSFIDGGASPIRWRFPIAFQIIPLLVLFGAVWWFPESPRWLVKVGRDKEARFILGRLRGTEGTDVAAAEAEFQDIQNVAELEKSTTHSNSYFSMLFGIGSGDLHIGRRVQLVIWLQIMQEWVGIAGVTIYAPTIFRIAGFTAEKSQWISGLNNVFYMFATLICVFTLDRIGRRKTLYWGSIVQGIAMFLAGGFSRLGLDATAAGDTSKSSSYGAAAASMIFIFTSTFGATWLTVPWLYPAEIFPLAVRAKGNAWGVVGWSIGNGWLTLLCPVMFNAIGEKTLYIFGISNAITLPMVWALYPESNQRTLEEMDLLFAAPTPWNWDAERNFARLKAENPELVNAARHRHSVVSATGGLDSEKGAQQGVVHRD</sequence>
<evidence type="ECO:0000256" key="4">
    <source>
        <dbReference type="ARBA" id="ARBA00022692"/>
    </source>
</evidence>
<feature type="transmembrane region" description="Helical" evidence="8">
    <location>
        <begin position="329"/>
        <end position="349"/>
    </location>
</feature>
<evidence type="ECO:0000313" key="11">
    <source>
        <dbReference type="Proteomes" id="UP000016922"/>
    </source>
</evidence>
<feature type="transmembrane region" description="Helical" evidence="8">
    <location>
        <begin position="129"/>
        <end position="149"/>
    </location>
</feature>
<accession>S3CGC2</accession>
<dbReference type="EMBL" id="KE145372">
    <property type="protein sequence ID" value="EPE24955.1"/>
    <property type="molecule type" value="Genomic_DNA"/>
</dbReference>
<feature type="transmembrane region" description="Helical" evidence="8">
    <location>
        <begin position="464"/>
        <end position="482"/>
    </location>
</feature>
<protein>
    <submittedName>
        <fullName evidence="10">MFS general substrate transporter</fullName>
    </submittedName>
</protein>
<evidence type="ECO:0000256" key="5">
    <source>
        <dbReference type="ARBA" id="ARBA00022989"/>
    </source>
</evidence>
<dbReference type="InterPro" id="IPR005828">
    <property type="entry name" value="MFS_sugar_transport-like"/>
</dbReference>
<dbReference type="NCBIfam" id="TIGR00879">
    <property type="entry name" value="SP"/>
    <property type="match status" value="1"/>
</dbReference>
<feature type="domain" description="Major facilitator superfamily (MFS) profile" evidence="9">
    <location>
        <begin position="23"/>
        <end position="486"/>
    </location>
</feature>
<feature type="transmembrane region" description="Helical" evidence="8">
    <location>
        <begin position="71"/>
        <end position="94"/>
    </location>
</feature>
<dbReference type="PRINTS" id="PR00171">
    <property type="entry name" value="SUGRTRNSPORT"/>
</dbReference>
<dbReference type="AlphaFoldDB" id="S3CGC2"/>
<feature type="transmembrane region" description="Helical" evidence="8">
    <location>
        <begin position="358"/>
        <end position="380"/>
    </location>
</feature>
<evidence type="ECO:0000256" key="2">
    <source>
        <dbReference type="ARBA" id="ARBA00010992"/>
    </source>
</evidence>
<dbReference type="GeneID" id="19470577"/>
<evidence type="ECO:0000313" key="10">
    <source>
        <dbReference type="EMBL" id="EPE24955.1"/>
    </source>
</evidence>
<keyword evidence="4 8" id="KW-0812">Transmembrane</keyword>
<dbReference type="FunFam" id="1.20.1250.20:FF:000090">
    <property type="entry name" value="MFS sugar transporter, putative"/>
    <property type="match status" value="1"/>
</dbReference>
<dbReference type="GO" id="GO:0016020">
    <property type="term" value="C:membrane"/>
    <property type="evidence" value="ECO:0007669"/>
    <property type="project" value="UniProtKB-SubCell"/>
</dbReference>
<dbReference type="GO" id="GO:0005351">
    <property type="term" value="F:carbohydrate:proton symporter activity"/>
    <property type="evidence" value="ECO:0007669"/>
    <property type="project" value="TreeGrafter"/>
</dbReference>
<feature type="transmembrane region" description="Helical" evidence="8">
    <location>
        <begin position="19"/>
        <end position="36"/>
    </location>
</feature>
<dbReference type="OrthoDB" id="2544694at2759"/>
<dbReference type="InterPro" id="IPR003663">
    <property type="entry name" value="Sugar/inositol_transpt"/>
</dbReference>
<comment type="similarity">
    <text evidence="2 7">Belongs to the major facilitator superfamily. Sugar transporter (TC 2.A.1.1) family.</text>
</comment>
<reference evidence="10 11" key="1">
    <citation type="journal article" date="2013" name="BMC Genomics">
        <title>Genomics-driven discovery of the pneumocandin biosynthetic gene cluster in the fungus Glarea lozoyensis.</title>
        <authorList>
            <person name="Chen L."/>
            <person name="Yue Q."/>
            <person name="Zhang X."/>
            <person name="Xiang M."/>
            <person name="Wang C."/>
            <person name="Li S."/>
            <person name="Che Y."/>
            <person name="Ortiz-Lopez F.J."/>
            <person name="Bills G.F."/>
            <person name="Liu X."/>
            <person name="An Z."/>
        </authorList>
    </citation>
    <scope>NUCLEOTIDE SEQUENCE [LARGE SCALE GENOMIC DNA]</scope>
    <source>
        <strain evidence="11">ATCC 20868 / MF5171</strain>
    </source>
</reference>
<dbReference type="PANTHER" id="PTHR48022">
    <property type="entry name" value="PLASTIDIC GLUCOSE TRANSPORTER 4"/>
    <property type="match status" value="1"/>
</dbReference>
<dbReference type="KEGG" id="glz:GLAREA_11536"/>
<keyword evidence="5 8" id="KW-1133">Transmembrane helix</keyword>
<keyword evidence="3 7" id="KW-0813">Transport</keyword>
<feature type="transmembrane region" description="Helical" evidence="8">
    <location>
        <begin position="161"/>
        <end position="179"/>
    </location>
</feature>
<evidence type="ECO:0000259" key="9">
    <source>
        <dbReference type="PROSITE" id="PS50850"/>
    </source>
</evidence>
<evidence type="ECO:0000256" key="6">
    <source>
        <dbReference type="ARBA" id="ARBA00023136"/>
    </source>
</evidence>
<dbReference type="InterPro" id="IPR020846">
    <property type="entry name" value="MFS_dom"/>
</dbReference>
<dbReference type="Proteomes" id="UP000016922">
    <property type="component" value="Unassembled WGS sequence"/>
</dbReference>
<evidence type="ECO:0000256" key="7">
    <source>
        <dbReference type="RuleBase" id="RU003346"/>
    </source>
</evidence>
<organism evidence="10 11">
    <name type="scientific">Glarea lozoyensis (strain ATCC 20868 / MF5171)</name>
    <dbReference type="NCBI Taxonomy" id="1116229"/>
    <lineage>
        <taxon>Eukaryota</taxon>
        <taxon>Fungi</taxon>
        <taxon>Dikarya</taxon>
        <taxon>Ascomycota</taxon>
        <taxon>Pezizomycotina</taxon>
        <taxon>Leotiomycetes</taxon>
        <taxon>Helotiales</taxon>
        <taxon>Helotiaceae</taxon>
        <taxon>Glarea</taxon>
    </lineage>
</organism>
<dbReference type="RefSeq" id="XP_008087870.1">
    <property type="nucleotide sequence ID" value="XM_008089679.1"/>
</dbReference>
<dbReference type="PROSITE" id="PS50850">
    <property type="entry name" value="MFS"/>
    <property type="match status" value="1"/>
</dbReference>
<dbReference type="PANTHER" id="PTHR48022:SF78">
    <property type="entry name" value="MONOSACCHARIDE TRANSPORTER, PUTATIVE (AFU_ORTHOLOGUE AFUA_2G02110)-RELATED"/>
    <property type="match status" value="1"/>
</dbReference>
<proteinExistence type="inferred from homology"/>
<evidence type="ECO:0000256" key="1">
    <source>
        <dbReference type="ARBA" id="ARBA00004141"/>
    </source>
</evidence>
<dbReference type="InterPro" id="IPR036259">
    <property type="entry name" value="MFS_trans_sf"/>
</dbReference>
<dbReference type="Gene3D" id="1.20.1250.20">
    <property type="entry name" value="MFS general substrate transporter like domains"/>
    <property type="match status" value="1"/>
</dbReference>
<keyword evidence="11" id="KW-1185">Reference proteome</keyword>
<dbReference type="eggNOG" id="KOG0254">
    <property type="taxonomic scope" value="Eukaryota"/>
</dbReference>
<dbReference type="InterPro" id="IPR050360">
    <property type="entry name" value="MFS_Sugar_Transporters"/>
</dbReference>
<feature type="transmembrane region" description="Helical" evidence="8">
    <location>
        <begin position="199"/>
        <end position="216"/>
    </location>
</feature>
<gene>
    <name evidence="10" type="ORF">GLAREA_11536</name>
</gene>
<evidence type="ECO:0000256" key="8">
    <source>
        <dbReference type="SAM" id="Phobius"/>
    </source>
</evidence>
<keyword evidence="6 8" id="KW-0472">Membrane</keyword>
<dbReference type="SUPFAM" id="SSF103473">
    <property type="entry name" value="MFS general substrate transporter"/>
    <property type="match status" value="1"/>
</dbReference>